<feature type="region of interest" description="Disordered" evidence="2">
    <location>
        <begin position="1"/>
        <end position="33"/>
    </location>
</feature>
<dbReference type="AlphaFoldDB" id="G0TVN6"/>
<gene>
    <name evidence="3" type="ORF">TVY486_0502080</name>
</gene>
<protein>
    <submittedName>
        <fullName evidence="3">Uncharacterized protein</fullName>
    </submittedName>
</protein>
<proteinExistence type="predicted"/>
<feature type="region of interest" description="Disordered" evidence="2">
    <location>
        <begin position="98"/>
        <end position="150"/>
    </location>
</feature>
<feature type="coiled-coil region" evidence="1">
    <location>
        <begin position="637"/>
        <end position="671"/>
    </location>
</feature>
<evidence type="ECO:0000313" key="3">
    <source>
        <dbReference type="EMBL" id="CCC48002.1"/>
    </source>
</evidence>
<accession>G0TVN6</accession>
<evidence type="ECO:0000256" key="2">
    <source>
        <dbReference type="SAM" id="MobiDB-lite"/>
    </source>
</evidence>
<evidence type="ECO:0000256" key="1">
    <source>
        <dbReference type="SAM" id="Coils"/>
    </source>
</evidence>
<organism evidence="3">
    <name type="scientific">Trypanosoma vivax (strain Y486)</name>
    <dbReference type="NCBI Taxonomy" id="1055687"/>
    <lineage>
        <taxon>Eukaryota</taxon>
        <taxon>Discoba</taxon>
        <taxon>Euglenozoa</taxon>
        <taxon>Kinetoplastea</taxon>
        <taxon>Metakinetoplastina</taxon>
        <taxon>Trypanosomatida</taxon>
        <taxon>Trypanosomatidae</taxon>
        <taxon>Trypanosoma</taxon>
        <taxon>Duttonella</taxon>
    </lineage>
</organism>
<name>G0TVN6_TRYVY</name>
<feature type="coiled-coil region" evidence="1">
    <location>
        <begin position="712"/>
        <end position="739"/>
    </location>
</feature>
<reference evidence="3" key="1">
    <citation type="journal article" date="2012" name="Proc. Natl. Acad. Sci. U.S.A.">
        <title>Antigenic diversity is generated by distinct evolutionary mechanisms in African trypanosome species.</title>
        <authorList>
            <person name="Jackson A.P."/>
            <person name="Berry A."/>
            <person name="Aslett M."/>
            <person name="Allison H.C."/>
            <person name="Burton P."/>
            <person name="Vavrova-Anderson J."/>
            <person name="Brown R."/>
            <person name="Browne H."/>
            <person name="Corton N."/>
            <person name="Hauser H."/>
            <person name="Gamble J."/>
            <person name="Gilderthorp R."/>
            <person name="Marcello L."/>
            <person name="McQuillan J."/>
            <person name="Otto T.D."/>
            <person name="Quail M.A."/>
            <person name="Sanders M.J."/>
            <person name="van Tonder A."/>
            <person name="Ginger M.L."/>
            <person name="Field M.C."/>
            <person name="Barry J.D."/>
            <person name="Hertz-Fowler C."/>
            <person name="Berriman M."/>
        </authorList>
    </citation>
    <scope>NUCLEOTIDE SEQUENCE</scope>
    <source>
        <strain evidence="3">Y486</strain>
    </source>
</reference>
<sequence length="745" mass="82389">MANMRGKSCDRSRAGGTDEGRPSVCHGGGGMTRKWLQPVHDVVTCTEDNTNSTTPSEKDSFFSGMEVVRAHHKQGTTSVSRTESNVAASECAFSLQAQEERFSPPERAPPCPRPLKTQEGSQASQKLKHLAQASSQHSEKTASRGENTTRTGFRYGEELFDADLSTHIVKPLQQWSNVSPGRADLFQEGGKYLMGTAFSFIASDLQKSGLDYDGTENAHANGCGRYRCGLDNVKSGGSDTTCGNERFVDEGGSCTCGTLKTQVVSEKEAQEGRASHSGKAFSLVDSFTSSADAHKTVIPVACNNLSGDLVCSVGSSDAEARESAKNDSKVGLEEELCAVEGPQTLRGHPRPERCVTSEEKAVALDDFSFEEEVGEKGGAYLNGETIWAKQRSELSERQEEVLRARFDYANNISTLQSSIERRCALMMELRELEERIDQCVSSESFDDAGLLENEVSRICAEIVAIDTSMSVVSFTEQHGRLHGAVQRLVQLLRRHRTDISDSLATEKRRLEHFINKRMCAMEKRAAGVALQLDEWELRRRNTQQTLEELRKCRSESVSETPMESPVFAVRELERRLCELDVDSQQQDELLTSIDRQLSLAHGSLPLVEAAKQSAISLKQFSDAKTKSEEIRSLLHTIEELSASRQSLTEHLQENRSKYAALSEQLVVARNQSKEKVRAYITKYETALKTAAMLTTTPLDFLQLPDVHQGSCVNDSDELLNALQRLLHTLENECKTIVEKSADLIL</sequence>
<dbReference type="VEuPathDB" id="TriTrypDB:TvY486_0502080"/>
<keyword evidence="1" id="KW-0175">Coiled coil</keyword>
<dbReference type="EMBL" id="HE573021">
    <property type="protein sequence ID" value="CCC48002.1"/>
    <property type="molecule type" value="Genomic_DNA"/>
</dbReference>
<feature type="compositionally biased region" description="Basic and acidic residues" evidence="2">
    <location>
        <begin position="7"/>
        <end position="21"/>
    </location>
</feature>